<feature type="region of interest" description="Disordered" evidence="1">
    <location>
        <begin position="277"/>
        <end position="300"/>
    </location>
</feature>
<feature type="compositionally biased region" description="Basic and acidic residues" evidence="1">
    <location>
        <begin position="49"/>
        <end position="59"/>
    </location>
</feature>
<dbReference type="Proteomes" id="UP000887565">
    <property type="component" value="Unplaced"/>
</dbReference>
<proteinExistence type="predicted"/>
<protein>
    <submittedName>
        <fullName evidence="3">Uncharacterized protein</fullName>
    </submittedName>
</protein>
<evidence type="ECO:0000256" key="1">
    <source>
        <dbReference type="SAM" id="MobiDB-lite"/>
    </source>
</evidence>
<evidence type="ECO:0000313" key="2">
    <source>
        <dbReference type="Proteomes" id="UP000887565"/>
    </source>
</evidence>
<evidence type="ECO:0000313" key="3">
    <source>
        <dbReference type="WBParaSite" id="nRc.2.0.1.t43600-RA"/>
    </source>
</evidence>
<keyword evidence="2" id="KW-1185">Reference proteome</keyword>
<dbReference type="WBParaSite" id="nRc.2.0.1.t43600-RA">
    <property type="protein sequence ID" value="nRc.2.0.1.t43600-RA"/>
    <property type="gene ID" value="nRc.2.0.1.g43600"/>
</dbReference>
<dbReference type="AlphaFoldDB" id="A0A915KZJ8"/>
<feature type="compositionally biased region" description="Polar residues" evidence="1">
    <location>
        <begin position="291"/>
        <end position="300"/>
    </location>
</feature>
<accession>A0A915KZJ8</accession>
<reference evidence="3" key="1">
    <citation type="submission" date="2022-11" db="UniProtKB">
        <authorList>
            <consortium name="WormBaseParasite"/>
        </authorList>
    </citation>
    <scope>IDENTIFICATION</scope>
</reference>
<name>A0A915KZJ8_ROMCU</name>
<sequence>METSVVEQTSFSASPTPVVVAKNLVVVSEQRAIEDESNLAESAPESEADNEKSKNEANDKFLSKSVETVDIENSHRNFSKALINSVKARPIADVSKTWDDELDRCKLLSSVLFRNNGNVDHGNQVDNDNDQQSGVSETYYQSPNFWRGSSGGSSNVLKLGSGLVVTGLLRNLAPSPGTRPCFFRHLIPNIYFLFSQEKTENRTNSASATLSTTNSLSIPPGLLLPTSVNDLSSSSSSSVATFQQNLHNYLIQNGLYQEHHQIDPKVGVSVKPDSILNGQHMEYPHNENDSNEQQQRQGPQTVVVMTSSDGMQHHHTLQTQQQMHESVVLHLQQQVQQQQQHSQHVEVIKTAGHVAPLNHSATDPNSLQQKCEMDLQNASMLQITDLVGHIVGNCSFESQMKSLLPLLSKCELLLVTFLNFGEHDLPRRMCILKLQFDTDNHTYLAKDE</sequence>
<feature type="region of interest" description="Disordered" evidence="1">
    <location>
        <begin position="33"/>
        <end position="59"/>
    </location>
</feature>
<organism evidence="2 3">
    <name type="scientific">Romanomermis culicivorax</name>
    <name type="common">Nematode worm</name>
    <dbReference type="NCBI Taxonomy" id="13658"/>
    <lineage>
        <taxon>Eukaryota</taxon>
        <taxon>Metazoa</taxon>
        <taxon>Ecdysozoa</taxon>
        <taxon>Nematoda</taxon>
        <taxon>Enoplea</taxon>
        <taxon>Dorylaimia</taxon>
        <taxon>Mermithida</taxon>
        <taxon>Mermithoidea</taxon>
        <taxon>Mermithidae</taxon>
        <taxon>Romanomermis</taxon>
    </lineage>
</organism>